<dbReference type="Proteomes" id="UP000000304">
    <property type="component" value="Chromosome 3R"/>
</dbReference>
<gene>
    <name evidence="1" type="primary">Dsim\GD18680</name>
    <name evidence="1" type="ORF">Dsim_GD18680</name>
</gene>
<dbReference type="OrthoDB" id="6537869at2759"/>
<evidence type="ECO:0000313" key="2">
    <source>
        <dbReference type="Proteomes" id="UP000000304"/>
    </source>
</evidence>
<organism evidence="1 2">
    <name type="scientific">Drosophila simulans</name>
    <name type="common">Fruit fly</name>
    <dbReference type="NCBI Taxonomy" id="7240"/>
    <lineage>
        <taxon>Eukaryota</taxon>
        <taxon>Metazoa</taxon>
        <taxon>Ecdysozoa</taxon>
        <taxon>Arthropoda</taxon>
        <taxon>Hexapoda</taxon>
        <taxon>Insecta</taxon>
        <taxon>Pterygota</taxon>
        <taxon>Neoptera</taxon>
        <taxon>Endopterygota</taxon>
        <taxon>Diptera</taxon>
        <taxon>Brachycera</taxon>
        <taxon>Muscomorpha</taxon>
        <taxon>Ephydroidea</taxon>
        <taxon>Drosophilidae</taxon>
        <taxon>Drosophila</taxon>
        <taxon>Sophophora</taxon>
    </lineage>
</organism>
<sequence>MLDTLGFKIFVKPDAKIWPTVGRIDDAYGDKHLVCTCPPILPDL</sequence>
<reference evidence="1 2" key="1">
    <citation type="journal article" date="2007" name="Nature">
        <title>Evolution of genes and genomes on the Drosophila phylogeny.</title>
        <authorList>
            <consortium name="Drosophila 12 Genomes Consortium"/>
            <person name="Clark A.G."/>
            <person name="Eisen M.B."/>
            <person name="Smith D.R."/>
            <person name="Bergman C.M."/>
            <person name="Oliver B."/>
            <person name="Markow T.A."/>
            <person name="Kaufman T.C."/>
            <person name="Kellis M."/>
            <person name="Gelbart W."/>
            <person name="Iyer V.N."/>
            <person name="Pollard D.A."/>
            <person name="Sackton T.B."/>
            <person name="Larracuente A.M."/>
            <person name="Singh N.D."/>
            <person name="Abad J.P."/>
            <person name="Abt D.N."/>
            <person name="Adryan B."/>
            <person name="Aguade M."/>
            <person name="Akashi H."/>
            <person name="Anderson W.W."/>
            <person name="Aquadro C.F."/>
            <person name="Ardell D.H."/>
            <person name="Arguello R."/>
            <person name="Artieri C.G."/>
            <person name="Barbash D.A."/>
            <person name="Barker D."/>
            <person name="Barsanti P."/>
            <person name="Batterham P."/>
            <person name="Batzoglou S."/>
            <person name="Begun D."/>
            <person name="Bhutkar A."/>
            <person name="Blanco E."/>
            <person name="Bosak S.A."/>
            <person name="Bradley R.K."/>
            <person name="Brand A.D."/>
            <person name="Brent M.R."/>
            <person name="Brooks A.N."/>
            <person name="Brown R.H."/>
            <person name="Butlin R.K."/>
            <person name="Caggese C."/>
            <person name="Calvi B.R."/>
            <person name="Bernardo de Carvalho A."/>
            <person name="Caspi A."/>
            <person name="Castrezana S."/>
            <person name="Celniker S.E."/>
            <person name="Chang J.L."/>
            <person name="Chapple C."/>
            <person name="Chatterji S."/>
            <person name="Chinwalla A."/>
            <person name="Civetta A."/>
            <person name="Clifton S.W."/>
            <person name="Comeron J.M."/>
            <person name="Costello J.C."/>
            <person name="Coyne J.A."/>
            <person name="Daub J."/>
            <person name="David R.G."/>
            <person name="Delcher A.L."/>
            <person name="Delehaunty K."/>
            <person name="Do C.B."/>
            <person name="Ebling H."/>
            <person name="Edwards K."/>
            <person name="Eickbush T."/>
            <person name="Evans J.D."/>
            <person name="Filipski A."/>
            <person name="Findeiss S."/>
            <person name="Freyhult E."/>
            <person name="Fulton L."/>
            <person name="Fulton R."/>
            <person name="Garcia A.C."/>
            <person name="Gardiner A."/>
            <person name="Garfield D.A."/>
            <person name="Garvin B.E."/>
            <person name="Gibson G."/>
            <person name="Gilbert D."/>
            <person name="Gnerre S."/>
            <person name="Godfrey J."/>
            <person name="Good R."/>
            <person name="Gotea V."/>
            <person name="Gravely B."/>
            <person name="Greenberg A.J."/>
            <person name="Griffiths-Jones S."/>
            <person name="Gross S."/>
            <person name="Guigo R."/>
            <person name="Gustafson E.A."/>
            <person name="Haerty W."/>
            <person name="Hahn M.W."/>
            <person name="Halligan D.L."/>
            <person name="Halpern A.L."/>
            <person name="Halter G.M."/>
            <person name="Han M.V."/>
            <person name="Heger A."/>
            <person name="Hillier L."/>
            <person name="Hinrichs A.S."/>
            <person name="Holmes I."/>
            <person name="Hoskins R.A."/>
            <person name="Hubisz M.J."/>
            <person name="Hultmark D."/>
            <person name="Huntley M.A."/>
            <person name="Jaffe D.B."/>
            <person name="Jagadeeshan S."/>
            <person name="Jeck W.R."/>
            <person name="Johnson J."/>
            <person name="Jones C.D."/>
            <person name="Jordan W.C."/>
            <person name="Karpen G.H."/>
            <person name="Kataoka E."/>
            <person name="Keightley P.D."/>
            <person name="Kheradpour P."/>
            <person name="Kirkness E.F."/>
            <person name="Koerich L.B."/>
            <person name="Kristiansen K."/>
            <person name="Kudrna D."/>
            <person name="Kulathinal R.J."/>
            <person name="Kumar S."/>
            <person name="Kwok R."/>
            <person name="Lander E."/>
            <person name="Langley C.H."/>
            <person name="Lapoint R."/>
            <person name="Lazzaro B.P."/>
            <person name="Lee S.J."/>
            <person name="Levesque L."/>
            <person name="Li R."/>
            <person name="Lin C.F."/>
            <person name="Lin M.F."/>
            <person name="Lindblad-Toh K."/>
            <person name="Llopart A."/>
            <person name="Long M."/>
            <person name="Low L."/>
            <person name="Lozovsky E."/>
            <person name="Lu J."/>
            <person name="Luo M."/>
            <person name="Machado C.A."/>
            <person name="Makalowski W."/>
            <person name="Marzo M."/>
            <person name="Matsuda M."/>
            <person name="Matzkin L."/>
            <person name="McAllister B."/>
            <person name="McBride C.S."/>
            <person name="McKernan B."/>
            <person name="McKernan K."/>
            <person name="Mendez-Lago M."/>
            <person name="Minx P."/>
            <person name="Mollenhauer M.U."/>
            <person name="Montooth K."/>
            <person name="Mount S.M."/>
            <person name="Mu X."/>
            <person name="Myers E."/>
            <person name="Negre B."/>
            <person name="Newfeld S."/>
            <person name="Nielsen R."/>
            <person name="Noor M.A."/>
            <person name="O'Grady P."/>
            <person name="Pachter L."/>
            <person name="Papaceit M."/>
            <person name="Parisi M.J."/>
            <person name="Parisi M."/>
            <person name="Parts L."/>
            <person name="Pedersen J.S."/>
            <person name="Pesole G."/>
            <person name="Phillippy A.M."/>
            <person name="Ponting C.P."/>
            <person name="Pop M."/>
            <person name="Porcelli D."/>
            <person name="Powell J.R."/>
            <person name="Prohaska S."/>
            <person name="Pruitt K."/>
            <person name="Puig M."/>
            <person name="Quesneville H."/>
            <person name="Ram K.R."/>
            <person name="Rand D."/>
            <person name="Rasmussen M.D."/>
            <person name="Reed L.K."/>
            <person name="Reenan R."/>
            <person name="Reily A."/>
            <person name="Remington K.A."/>
            <person name="Rieger T.T."/>
            <person name="Ritchie M.G."/>
            <person name="Robin C."/>
            <person name="Rogers Y.H."/>
            <person name="Rohde C."/>
            <person name="Rozas J."/>
            <person name="Rubenfield M.J."/>
            <person name="Ruiz A."/>
            <person name="Russo S."/>
            <person name="Salzberg S.L."/>
            <person name="Sanchez-Gracia A."/>
            <person name="Saranga D.J."/>
            <person name="Sato H."/>
            <person name="Schaeffer S.W."/>
            <person name="Schatz M.C."/>
            <person name="Schlenke T."/>
            <person name="Schwartz R."/>
            <person name="Segarra C."/>
            <person name="Singh R.S."/>
            <person name="Sirot L."/>
            <person name="Sirota M."/>
            <person name="Sisneros N.B."/>
            <person name="Smith C.D."/>
            <person name="Smith T.F."/>
            <person name="Spieth J."/>
            <person name="Stage D.E."/>
            <person name="Stark A."/>
            <person name="Stephan W."/>
            <person name="Strausberg R.L."/>
            <person name="Strempel S."/>
            <person name="Sturgill D."/>
            <person name="Sutton G."/>
            <person name="Sutton G.G."/>
            <person name="Tao W."/>
            <person name="Teichmann S."/>
            <person name="Tobari Y.N."/>
            <person name="Tomimura Y."/>
            <person name="Tsolas J.M."/>
            <person name="Valente V.L."/>
            <person name="Venter E."/>
            <person name="Venter J.C."/>
            <person name="Vicario S."/>
            <person name="Vieira F.G."/>
            <person name="Vilella A.J."/>
            <person name="Villasante A."/>
            <person name="Walenz B."/>
            <person name="Wang J."/>
            <person name="Wasserman M."/>
            <person name="Watts T."/>
            <person name="Wilson D."/>
            <person name="Wilson R.K."/>
            <person name="Wing R.A."/>
            <person name="Wolfner M.F."/>
            <person name="Wong A."/>
            <person name="Wong G.K."/>
            <person name="Wu C.I."/>
            <person name="Wu G."/>
            <person name="Yamamoto D."/>
            <person name="Yang H.P."/>
            <person name="Yang S.P."/>
            <person name="Yorke J.A."/>
            <person name="Yoshida K."/>
            <person name="Zdobnov E."/>
            <person name="Zhang P."/>
            <person name="Zhang Y."/>
            <person name="Zimin A.V."/>
            <person name="Baldwin J."/>
            <person name="Abdouelleil A."/>
            <person name="Abdulkadir J."/>
            <person name="Abebe A."/>
            <person name="Abera B."/>
            <person name="Abreu J."/>
            <person name="Acer S.C."/>
            <person name="Aftuck L."/>
            <person name="Alexander A."/>
            <person name="An P."/>
            <person name="Anderson E."/>
            <person name="Anderson S."/>
            <person name="Arachi H."/>
            <person name="Azer M."/>
            <person name="Bachantsang P."/>
            <person name="Barry A."/>
            <person name="Bayul T."/>
            <person name="Berlin A."/>
            <person name="Bessette D."/>
            <person name="Bloom T."/>
            <person name="Blye J."/>
            <person name="Boguslavskiy L."/>
            <person name="Bonnet C."/>
            <person name="Boukhgalter B."/>
            <person name="Bourzgui I."/>
            <person name="Brown A."/>
            <person name="Cahill P."/>
            <person name="Channer S."/>
            <person name="Cheshatsang Y."/>
            <person name="Chuda L."/>
            <person name="Citroen M."/>
            <person name="Collymore A."/>
            <person name="Cooke P."/>
            <person name="Costello M."/>
            <person name="D'Aco K."/>
            <person name="Daza R."/>
            <person name="De Haan G."/>
            <person name="DeGray S."/>
            <person name="DeMaso C."/>
            <person name="Dhargay N."/>
            <person name="Dooley K."/>
            <person name="Dooley E."/>
            <person name="Doricent M."/>
            <person name="Dorje P."/>
            <person name="Dorjee K."/>
            <person name="Dupes A."/>
            <person name="Elong R."/>
            <person name="Falk J."/>
            <person name="Farina A."/>
            <person name="Faro S."/>
            <person name="Ferguson D."/>
            <person name="Fisher S."/>
            <person name="Foley C.D."/>
            <person name="Franke A."/>
            <person name="Friedrich D."/>
            <person name="Gadbois L."/>
            <person name="Gearin G."/>
            <person name="Gearin C.R."/>
            <person name="Giannoukos G."/>
            <person name="Goode T."/>
            <person name="Graham J."/>
            <person name="Grandbois E."/>
            <person name="Grewal S."/>
            <person name="Gyaltsen K."/>
            <person name="Hafez N."/>
            <person name="Hagos B."/>
            <person name="Hall J."/>
            <person name="Henson C."/>
            <person name="Hollinger A."/>
            <person name="Honan T."/>
            <person name="Huard M.D."/>
            <person name="Hughes L."/>
            <person name="Hurhula B."/>
            <person name="Husby M.E."/>
            <person name="Kamat A."/>
            <person name="Kanga B."/>
            <person name="Kashin S."/>
            <person name="Khazanovich D."/>
            <person name="Kisner P."/>
            <person name="Lance K."/>
            <person name="Lara M."/>
            <person name="Lee W."/>
            <person name="Lennon N."/>
            <person name="Letendre F."/>
            <person name="LeVine R."/>
            <person name="Lipovsky A."/>
            <person name="Liu X."/>
            <person name="Liu J."/>
            <person name="Liu S."/>
            <person name="Lokyitsang T."/>
            <person name="Lokyitsang Y."/>
            <person name="Lubonja R."/>
            <person name="Lui A."/>
            <person name="MacDonald P."/>
            <person name="Magnisalis V."/>
            <person name="Maru K."/>
            <person name="Matthews C."/>
            <person name="McCusker W."/>
            <person name="McDonough S."/>
            <person name="Mehta T."/>
            <person name="Meldrim J."/>
            <person name="Meneus L."/>
            <person name="Mihai O."/>
            <person name="Mihalev A."/>
            <person name="Mihova T."/>
            <person name="Mittelman R."/>
            <person name="Mlenga V."/>
            <person name="Montmayeur A."/>
            <person name="Mulrain L."/>
            <person name="Navidi A."/>
            <person name="Naylor J."/>
            <person name="Negash T."/>
            <person name="Nguyen T."/>
            <person name="Nguyen N."/>
            <person name="Nicol R."/>
            <person name="Norbu C."/>
            <person name="Norbu N."/>
            <person name="Novod N."/>
            <person name="O'Neill B."/>
            <person name="Osman S."/>
            <person name="Markiewicz E."/>
            <person name="Oyono O.L."/>
            <person name="Patti C."/>
            <person name="Phunkhang P."/>
            <person name="Pierre F."/>
            <person name="Priest M."/>
            <person name="Raghuraman S."/>
            <person name="Rege F."/>
            <person name="Reyes R."/>
            <person name="Rise C."/>
            <person name="Rogov P."/>
            <person name="Ross K."/>
            <person name="Ryan E."/>
            <person name="Settipalli S."/>
            <person name="Shea T."/>
            <person name="Sherpa N."/>
            <person name="Shi L."/>
            <person name="Shih D."/>
            <person name="Sparrow T."/>
            <person name="Spaulding J."/>
            <person name="Stalker J."/>
            <person name="Stange-Thomann N."/>
            <person name="Stavropoulos S."/>
            <person name="Stone C."/>
            <person name="Strader C."/>
            <person name="Tesfaye S."/>
            <person name="Thomson T."/>
            <person name="Thoulutsang Y."/>
            <person name="Thoulutsang D."/>
            <person name="Topham K."/>
            <person name="Topping I."/>
            <person name="Tsamla T."/>
            <person name="Vassiliev H."/>
            <person name="Vo A."/>
            <person name="Wangchuk T."/>
            <person name="Wangdi T."/>
            <person name="Weiand M."/>
            <person name="Wilkinson J."/>
            <person name="Wilson A."/>
            <person name="Yadav S."/>
            <person name="Young G."/>
            <person name="Yu Q."/>
            <person name="Zembek L."/>
            <person name="Zhong D."/>
            <person name="Zimmer A."/>
            <person name="Zwirko Z."/>
            <person name="Jaffe D.B."/>
            <person name="Alvarez P."/>
            <person name="Brockman W."/>
            <person name="Butler J."/>
            <person name="Chin C."/>
            <person name="Gnerre S."/>
            <person name="Grabherr M."/>
            <person name="Kleber M."/>
            <person name="Mauceli E."/>
            <person name="MacCallum I."/>
        </authorList>
    </citation>
    <scope>NUCLEOTIDE SEQUENCE [LARGE SCALE GENOMIC DNA]</scope>
    <source>
        <strain evidence="2">white501</strain>
    </source>
</reference>
<name>B4QV97_DROSI</name>
<keyword evidence="2" id="KW-1185">Reference proteome</keyword>
<evidence type="ECO:0000313" key="1">
    <source>
        <dbReference type="EMBL" id="EDX13503.1"/>
    </source>
</evidence>
<dbReference type="Bgee" id="FBgn0190201">
    <property type="expression patterns" value="Expressed in embryo and 1 other cell type or tissue"/>
</dbReference>
<accession>B4QV97</accession>
<dbReference type="AlphaFoldDB" id="B4QV97"/>
<protein>
    <submittedName>
        <fullName evidence="1">GD18680</fullName>
    </submittedName>
</protein>
<dbReference type="HOGENOM" id="CLU_3225146_0_0_1"/>
<dbReference type="STRING" id="7240.B4QV97"/>
<dbReference type="EMBL" id="CM000364">
    <property type="protein sequence ID" value="EDX13503.1"/>
    <property type="molecule type" value="Genomic_DNA"/>
</dbReference>
<proteinExistence type="predicted"/>